<gene>
    <name evidence="6" type="ORF">SSIM_07745</name>
</gene>
<evidence type="ECO:0000313" key="7">
    <source>
        <dbReference type="Proteomes" id="UP000017131"/>
    </source>
</evidence>
<keyword evidence="3" id="KW-0238">DNA-binding</keyword>
<evidence type="ECO:0000313" key="6">
    <source>
        <dbReference type="EMBL" id="ERS93168.1"/>
    </source>
</evidence>
<dbReference type="Proteomes" id="UP000017131">
    <property type="component" value="Unassembled WGS sequence"/>
</dbReference>
<organism evidence="6 7">
    <name type="scientific">Staphylococcus simulans UMC-CNS-990</name>
    <dbReference type="NCBI Taxonomy" id="1405498"/>
    <lineage>
        <taxon>Bacteria</taxon>
        <taxon>Bacillati</taxon>
        <taxon>Bacillota</taxon>
        <taxon>Bacilli</taxon>
        <taxon>Bacillales</taxon>
        <taxon>Staphylococcaceae</taxon>
        <taxon>Staphylococcus</taxon>
    </lineage>
</organism>
<dbReference type="EMBL" id="AXDY01000006">
    <property type="protein sequence ID" value="ERS93168.1"/>
    <property type="molecule type" value="Genomic_DNA"/>
</dbReference>
<dbReference type="InterPro" id="IPR000847">
    <property type="entry name" value="LysR_HTH_N"/>
</dbReference>
<evidence type="ECO:0000256" key="1">
    <source>
        <dbReference type="ARBA" id="ARBA00009437"/>
    </source>
</evidence>
<dbReference type="PROSITE" id="PS50931">
    <property type="entry name" value="HTH_LYSR"/>
    <property type="match status" value="1"/>
</dbReference>
<evidence type="ECO:0000256" key="3">
    <source>
        <dbReference type="ARBA" id="ARBA00023125"/>
    </source>
</evidence>
<keyword evidence="2" id="KW-0805">Transcription regulation</keyword>
<dbReference type="Pfam" id="PF00126">
    <property type="entry name" value="HTH_1"/>
    <property type="match status" value="1"/>
</dbReference>
<evidence type="ECO:0000259" key="5">
    <source>
        <dbReference type="PROSITE" id="PS50931"/>
    </source>
</evidence>
<dbReference type="SUPFAM" id="SSF53850">
    <property type="entry name" value="Periplasmic binding protein-like II"/>
    <property type="match status" value="1"/>
</dbReference>
<comment type="similarity">
    <text evidence="1">Belongs to the LysR transcriptional regulatory family.</text>
</comment>
<dbReference type="InterPro" id="IPR005119">
    <property type="entry name" value="LysR_subst-bd"/>
</dbReference>
<dbReference type="Gene3D" id="3.40.190.10">
    <property type="entry name" value="Periplasmic binding protein-like II"/>
    <property type="match status" value="2"/>
</dbReference>
<dbReference type="RefSeq" id="WP_023015670.1">
    <property type="nucleotide sequence ID" value="NZ_AXDY01000006.1"/>
</dbReference>
<proteinExistence type="inferred from homology"/>
<reference evidence="6 7" key="1">
    <citation type="journal article" date="2013" name="Genome Announc.">
        <title>Draft Genome Sequence of Staphylococcus simulans UMC-CNS-990, Isolated from a Case of Chronic Bovine Mastitis.</title>
        <authorList>
            <person name="Calcutt M.J."/>
            <person name="Foecking M.F."/>
            <person name="Hsieh H.Y."/>
            <person name="Perry J."/>
            <person name="Stewart G.C."/>
            <person name="Middleton J.R."/>
        </authorList>
    </citation>
    <scope>NUCLEOTIDE SEQUENCE [LARGE SCALE GENOMIC DNA]</scope>
    <source>
        <strain evidence="6 7">UMC-CNS-990</strain>
    </source>
</reference>
<accession>A0ABP2YU14</accession>
<comment type="caution">
    <text evidence="6">The sequence shown here is derived from an EMBL/GenBank/DDBJ whole genome shotgun (WGS) entry which is preliminary data.</text>
</comment>
<dbReference type="PRINTS" id="PR00039">
    <property type="entry name" value="HTHLYSR"/>
</dbReference>
<evidence type="ECO:0000256" key="2">
    <source>
        <dbReference type="ARBA" id="ARBA00023015"/>
    </source>
</evidence>
<sequence length="276" mass="32072">MDPFKVLIEVVKTRSYTKAAQNLYTSQPSISRDIKRLESDYDVKVFEFKHSNMRLTTDGETLFRYAIQKQRLEDRLRKDLKQAPHTISGELTIGSSYTYGEYRLSEHLADLALKYPKLHIHARLDNSEHIIEHLKHNSIDVGIVEKEIQDNALNKIKIEHDELVLIRRKGQVFEQASTFYIRERGSGTRAYQEKGIEKLGLDDIFLVEMNNTTLIKNMVRSGMGISIVSSSALTPYDHQYLSIAPVDIQRDFYLFTHKNKYIDDNLSLLIEHLKKQ</sequence>
<keyword evidence="7" id="KW-1185">Reference proteome</keyword>
<evidence type="ECO:0000256" key="4">
    <source>
        <dbReference type="ARBA" id="ARBA00023163"/>
    </source>
</evidence>
<dbReference type="Pfam" id="PF03466">
    <property type="entry name" value="LysR_substrate"/>
    <property type="match status" value="1"/>
</dbReference>
<name>A0ABP2YU14_STASI</name>
<dbReference type="SUPFAM" id="SSF46785">
    <property type="entry name" value="Winged helix' DNA-binding domain"/>
    <property type="match status" value="1"/>
</dbReference>
<keyword evidence="4" id="KW-0804">Transcription</keyword>
<dbReference type="InterPro" id="IPR036388">
    <property type="entry name" value="WH-like_DNA-bd_sf"/>
</dbReference>
<dbReference type="Gene3D" id="1.10.10.10">
    <property type="entry name" value="Winged helix-like DNA-binding domain superfamily/Winged helix DNA-binding domain"/>
    <property type="match status" value="1"/>
</dbReference>
<feature type="domain" description="HTH lysR-type" evidence="5">
    <location>
        <begin position="1"/>
        <end position="56"/>
    </location>
</feature>
<dbReference type="PANTHER" id="PTHR30126">
    <property type="entry name" value="HTH-TYPE TRANSCRIPTIONAL REGULATOR"/>
    <property type="match status" value="1"/>
</dbReference>
<dbReference type="InterPro" id="IPR036390">
    <property type="entry name" value="WH_DNA-bd_sf"/>
</dbReference>
<protein>
    <recommendedName>
        <fullName evidence="5">HTH lysR-type domain-containing protein</fullName>
    </recommendedName>
</protein>
<dbReference type="PANTHER" id="PTHR30126:SF64">
    <property type="entry name" value="HTH-TYPE TRANSCRIPTIONAL REGULATOR CITR"/>
    <property type="match status" value="1"/>
</dbReference>